<dbReference type="PANTHER" id="PTHR30480">
    <property type="entry name" value="BETA-HEXOSAMINIDASE-RELATED"/>
    <property type="match status" value="1"/>
</dbReference>
<evidence type="ECO:0000256" key="1">
    <source>
        <dbReference type="ARBA" id="ARBA00005336"/>
    </source>
</evidence>
<dbReference type="InterPro" id="IPR017853">
    <property type="entry name" value="GH"/>
</dbReference>
<evidence type="ECO:0000256" key="3">
    <source>
        <dbReference type="ARBA" id="ARBA00023295"/>
    </source>
</evidence>
<proteinExistence type="inferred from homology"/>
<dbReference type="InterPro" id="IPR036962">
    <property type="entry name" value="Glyco_hydro_3_N_sf"/>
</dbReference>
<sequence>MMTKKAQSWRELGLKEKIGQLFICGFDGYRPTPGIARLIAEYGIGGVVYFRRNLRDARQVASLSAELQELAAVPLLTAIDQEGGMVVRLEEGVTVMPGAMAIGAAGDPELAYEAARRSGAELKAIGINMNLAPCLDVNNNPDNPVIGVRSYGENPSAVALLGVKALQGYQDSGVAAVAKHFPGHGDTAADSHFELPVVPHGRERLDEVELLPFRAAIAAGVDAIMTAHVVFPAYEPDHIPATLSRRILTGLLRERLGYRGVVVTDCLEMNAIAETIGVAKGAVEAVKGGADLVLVSHRLDRQLAALEAVHDAVLAGEIPLSRIDEAVERVWLLKERRGLIRQSGSGSAPQRAEAAGAEAAGAEVRSAAQETAIRISEAAVTVVKGGERLPLDRGGRTLVVWAEPRVSTEVVEVIEQECTLAAALKDEGYAAEETRIGLDPAESEAAAALGAAAKADTIVFVSYDAAFSPGQIALIRKLNELPDKAFALVAARTPYDLLAVPEVPLYLCTYENKPTMMNALAGVLSGRLPARGVLPVTIGPYPRGSRT</sequence>
<dbReference type="EMBL" id="BOVJ01000172">
    <property type="protein sequence ID" value="GIQ66263.1"/>
    <property type="molecule type" value="Genomic_DNA"/>
</dbReference>
<dbReference type="Gene3D" id="3.40.50.1700">
    <property type="entry name" value="Glycoside hydrolase family 3 C-terminal domain"/>
    <property type="match status" value="1"/>
</dbReference>
<keyword evidence="3" id="KW-0326">Glycosidase</keyword>
<protein>
    <submittedName>
        <fullName evidence="5">Beta-glucosidase</fullName>
    </submittedName>
</protein>
<comment type="caution">
    <text evidence="5">The sequence shown here is derived from an EMBL/GenBank/DDBJ whole genome shotgun (WGS) entry which is preliminary data.</text>
</comment>
<organism evidence="5 6">
    <name type="scientific">Paenibacillus cisolokensis</name>
    <dbReference type="NCBI Taxonomy" id="1658519"/>
    <lineage>
        <taxon>Bacteria</taxon>
        <taxon>Bacillati</taxon>
        <taxon>Bacillota</taxon>
        <taxon>Bacilli</taxon>
        <taxon>Bacillales</taxon>
        <taxon>Paenibacillaceae</taxon>
        <taxon>Paenibacillus</taxon>
    </lineage>
</organism>
<comment type="similarity">
    <text evidence="1">Belongs to the glycosyl hydrolase 3 family.</text>
</comment>
<dbReference type="InterPro" id="IPR001764">
    <property type="entry name" value="Glyco_hydro_3_N"/>
</dbReference>
<feature type="domain" description="Glycoside hydrolase family 3 N-terminal" evidence="4">
    <location>
        <begin position="14"/>
        <end position="331"/>
    </location>
</feature>
<dbReference type="Proteomes" id="UP000680304">
    <property type="component" value="Unassembled WGS sequence"/>
</dbReference>
<dbReference type="Pfam" id="PF00933">
    <property type="entry name" value="Glyco_hydro_3"/>
    <property type="match status" value="1"/>
</dbReference>
<dbReference type="InterPro" id="IPR036881">
    <property type="entry name" value="Glyco_hydro_3_C_sf"/>
</dbReference>
<keyword evidence="2" id="KW-0378">Hydrolase</keyword>
<dbReference type="PANTHER" id="PTHR30480:SF16">
    <property type="entry name" value="GLYCOSIDE HYDROLASE FAMILY 3 DOMAIN PROTEIN"/>
    <property type="match status" value="1"/>
</dbReference>
<evidence type="ECO:0000313" key="5">
    <source>
        <dbReference type="EMBL" id="GIQ66263.1"/>
    </source>
</evidence>
<accession>A0ABQ4NDG2</accession>
<evidence type="ECO:0000259" key="4">
    <source>
        <dbReference type="Pfam" id="PF00933"/>
    </source>
</evidence>
<gene>
    <name evidence="5" type="ORF">PACILC2_48310</name>
</gene>
<evidence type="ECO:0000313" key="6">
    <source>
        <dbReference type="Proteomes" id="UP000680304"/>
    </source>
</evidence>
<dbReference type="NCBIfam" id="NF003740">
    <property type="entry name" value="PRK05337.1"/>
    <property type="match status" value="1"/>
</dbReference>
<dbReference type="Gene3D" id="3.20.20.300">
    <property type="entry name" value="Glycoside hydrolase, family 3, N-terminal domain"/>
    <property type="match status" value="1"/>
</dbReference>
<dbReference type="RefSeq" id="WP_244863727.1">
    <property type="nucleotide sequence ID" value="NZ_BOVJ01000172.1"/>
</dbReference>
<dbReference type="PRINTS" id="PR00133">
    <property type="entry name" value="GLHYDRLASE3"/>
</dbReference>
<evidence type="ECO:0000256" key="2">
    <source>
        <dbReference type="ARBA" id="ARBA00022801"/>
    </source>
</evidence>
<name>A0ABQ4NDG2_9BACL</name>
<dbReference type="SUPFAM" id="SSF51445">
    <property type="entry name" value="(Trans)glycosidases"/>
    <property type="match status" value="1"/>
</dbReference>
<reference evidence="5 6" key="1">
    <citation type="submission" date="2021-04" db="EMBL/GenBank/DDBJ databases">
        <title>Draft genome sequence of Paenibacillus cisolokensis, LC2-13A.</title>
        <authorList>
            <person name="Uke A."/>
            <person name="Chhe C."/>
            <person name="Baramee S."/>
            <person name="Kosugi A."/>
        </authorList>
    </citation>
    <scope>NUCLEOTIDE SEQUENCE [LARGE SCALE GENOMIC DNA]</scope>
    <source>
        <strain evidence="5 6">LC2-13A</strain>
    </source>
</reference>
<dbReference type="InterPro" id="IPR050226">
    <property type="entry name" value="NagZ_Beta-hexosaminidase"/>
</dbReference>
<keyword evidence="6" id="KW-1185">Reference proteome</keyword>